<dbReference type="OrthoDB" id="9805171at2"/>
<dbReference type="InterPro" id="IPR029063">
    <property type="entry name" value="SAM-dependent_MTases_sf"/>
</dbReference>
<protein>
    <submittedName>
        <fullName evidence="5">Class I SAM-dependent methyltransferase</fullName>
    </submittedName>
</protein>
<accession>A0A502CST1</accession>
<keyword evidence="1 5" id="KW-0489">Methyltransferase</keyword>
<gene>
    <name evidence="5" type="ORF">EAH86_11585</name>
</gene>
<dbReference type="Gene3D" id="3.40.50.150">
    <property type="entry name" value="Vaccinia Virus protein VP39"/>
    <property type="match status" value="1"/>
</dbReference>
<dbReference type="Pfam" id="PF08241">
    <property type="entry name" value="Methyltransf_11"/>
    <property type="match status" value="1"/>
</dbReference>
<dbReference type="PANTHER" id="PTHR43464:SF19">
    <property type="entry name" value="UBIQUINONE BIOSYNTHESIS O-METHYLTRANSFERASE, MITOCHONDRIAL"/>
    <property type="match status" value="1"/>
</dbReference>
<evidence type="ECO:0000256" key="3">
    <source>
        <dbReference type="ARBA" id="ARBA00022691"/>
    </source>
</evidence>
<evidence type="ECO:0000313" key="6">
    <source>
        <dbReference type="Proteomes" id="UP000317722"/>
    </source>
</evidence>
<dbReference type="PANTHER" id="PTHR43464">
    <property type="entry name" value="METHYLTRANSFERASE"/>
    <property type="match status" value="1"/>
</dbReference>
<dbReference type="GO" id="GO:0032259">
    <property type="term" value="P:methylation"/>
    <property type="evidence" value="ECO:0007669"/>
    <property type="project" value="UniProtKB-KW"/>
</dbReference>
<evidence type="ECO:0000256" key="1">
    <source>
        <dbReference type="ARBA" id="ARBA00022603"/>
    </source>
</evidence>
<dbReference type="AlphaFoldDB" id="A0A502CST1"/>
<dbReference type="EMBL" id="RCZM01000004">
    <property type="protein sequence ID" value="TPG15893.1"/>
    <property type="molecule type" value="Genomic_DNA"/>
</dbReference>
<dbReference type="RefSeq" id="WP_140740853.1">
    <property type="nucleotide sequence ID" value="NZ_RCZM01000004.1"/>
</dbReference>
<dbReference type="GO" id="GO:0008757">
    <property type="term" value="F:S-adenosylmethionine-dependent methyltransferase activity"/>
    <property type="evidence" value="ECO:0007669"/>
    <property type="project" value="InterPro"/>
</dbReference>
<name>A0A502CST1_9MICO</name>
<reference evidence="5 6" key="1">
    <citation type="journal article" date="2019" name="Environ. Microbiol.">
        <title>Species interactions and distinct microbial communities in high Arctic permafrost affected cryosols are associated with the CH4 and CO2 gas fluxes.</title>
        <authorList>
            <person name="Altshuler I."/>
            <person name="Hamel J."/>
            <person name="Turney S."/>
            <person name="Magnuson E."/>
            <person name="Levesque R."/>
            <person name="Greer C."/>
            <person name="Whyte L.G."/>
        </authorList>
    </citation>
    <scope>NUCLEOTIDE SEQUENCE [LARGE SCALE GENOMIC DNA]</scope>
    <source>
        <strain evidence="5 6">S9.3A</strain>
    </source>
</reference>
<keyword evidence="6" id="KW-1185">Reference proteome</keyword>
<evidence type="ECO:0000313" key="5">
    <source>
        <dbReference type="EMBL" id="TPG15893.1"/>
    </source>
</evidence>
<comment type="caution">
    <text evidence="5">The sequence shown here is derived from an EMBL/GenBank/DDBJ whole genome shotgun (WGS) entry which is preliminary data.</text>
</comment>
<keyword evidence="3" id="KW-0949">S-adenosyl-L-methionine</keyword>
<dbReference type="InterPro" id="IPR013216">
    <property type="entry name" value="Methyltransf_11"/>
</dbReference>
<feature type="domain" description="Methyltransferase type 11" evidence="4">
    <location>
        <begin position="53"/>
        <end position="147"/>
    </location>
</feature>
<sequence length="275" mass="28255">MSDVVPAGTIGPMSTPGAIDWGLGEYERSASALVPAAKALVAAAHLVPGERVLDLGCGTGTVALMAARAGAVTLAVDPAARLLQVARTQAADERLDIEFLSGEAASLPLPEGAVNAVLSNFGVIFCPDPVAAAKEMVRVLAPEGRITFTAWLPGGAIGQMNQAAGAMVRAALGAPAPPPPFAWHDSTALATLFATHDMTVTTEPHELAFTAPSPEAYMESASTHPMAVMGIGVLHRLGQGELARARMLKILEDGNESPDAFMSTGRFVVVTAVRG</sequence>
<organism evidence="5 6">
    <name type="scientific">Pedococcus bigeumensis</name>
    <dbReference type="NCBI Taxonomy" id="433644"/>
    <lineage>
        <taxon>Bacteria</taxon>
        <taxon>Bacillati</taxon>
        <taxon>Actinomycetota</taxon>
        <taxon>Actinomycetes</taxon>
        <taxon>Micrococcales</taxon>
        <taxon>Intrasporangiaceae</taxon>
        <taxon>Pedococcus</taxon>
    </lineage>
</organism>
<dbReference type="CDD" id="cd02440">
    <property type="entry name" value="AdoMet_MTases"/>
    <property type="match status" value="1"/>
</dbReference>
<proteinExistence type="predicted"/>
<dbReference type="Proteomes" id="UP000317722">
    <property type="component" value="Unassembled WGS sequence"/>
</dbReference>
<evidence type="ECO:0000256" key="2">
    <source>
        <dbReference type="ARBA" id="ARBA00022679"/>
    </source>
</evidence>
<evidence type="ECO:0000259" key="4">
    <source>
        <dbReference type="Pfam" id="PF08241"/>
    </source>
</evidence>
<dbReference type="SUPFAM" id="SSF53335">
    <property type="entry name" value="S-adenosyl-L-methionine-dependent methyltransferases"/>
    <property type="match status" value="1"/>
</dbReference>
<keyword evidence="2 5" id="KW-0808">Transferase</keyword>